<sequence>MEEECPLHSALEASKKAVIQGSMDSLMDFRLLLDGNQELLLKLRVLTINWVHKGFQDFFRKLDGYFVLLSGKKNTAIQDVD</sequence>
<keyword evidence="2" id="KW-1185">Reference proteome</keyword>
<accession>A0ABD1H1J8</accession>
<dbReference type="EMBL" id="JBEAFC010000007">
    <property type="protein sequence ID" value="KAL1550290.1"/>
    <property type="molecule type" value="Genomic_DNA"/>
</dbReference>
<name>A0ABD1H1J8_SALDI</name>
<comment type="caution">
    <text evidence="1">The sequence shown here is derived from an EMBL/GenBank/DDBJ whole genome shotgun (WGS) entry which is preliminary data.</text>
</comment>
<dbReference type="AlphaFoldDB" id="A0ABD1H1J8"/>
<gene>
    <name evidence="1" type="ORF">AAHA92_18272</name>
</gene>
<organism evidence="1 2">
    <name type="scientific">Salvia divinorum</name>
    <name type="common">Maria pastora</name>
    <name type="synonym">Diviner's sage</name>
    <dbReference type="NCBI Taxonomy" id="28513"/>
    <lineage>
        <taxon>Eukaryota</taxon>
        <taxon>Viridiplantae</taxon>
        <taxon>Streptophyta</taxon>
        <taxon>Embryophyta</taxon>
        <taxon>Tracheophyta</taxon>
        <taxon>Spermatophyta</taxon>
        <taxon>Magnoliopsida</taxon>
        <taxon>eudicotyledons</taxon>
        <taxon>Gunneridae</taxon>
        <taxon>Pentapetalae</taxon>
        <taxon>asterids</taxon>
        <taxon>lamiids</taxon>
        <taxon>Lamiales</taxon>
        <taxon>Lamiaceae</taxon>
        <taxon>Nepetoideae</taxon>
        <taxon>Mentheae</taxon>
        <taxon>Salviinae</taxon>
        <taxon>Salvia</taxon>
        <taxon>Salvia subgen. Calosphace</taxon>
    </lineage>
</organism>
<dbReference type="Proteomes" id="UP001567538">
    <property type="component" value="Unassembled WGS sequence"/>
</dbReference>
<evidence type="ECO:0000313" key="2">
    <source>
        <dbReference type="Proteomes" id="UP001567538"/>
    </source>
</evidence>
<protein>
    <submittedName>
        <fullName evidence="1">Vacuolar protein sorting-associated protein 51 isoform X3</fullName>
    </submittedName>
</protein>
<proteinExistence type="predicted"/>
<evidence type="ECO:0000313" key="1">
    <source>
        <dbReference type="EMBL" id="KAL1550290.1"/>
    </source>
</evidence>
<reference evidence="1 2" key="1">
    <citation type="submission" date="2024-06" db="EMBL/GenBank/DDBJ databases">
        <title>A chromosome level genome sequence of Diviner's sage (Salvia divinorum).</title>
        <authorList>
            <person name="Ford S.A."/>
            <person name="Ro D.-K."/>
            <person name="Ness R.W."/>
            <person name="Phillips M.A."/>
        </authorList>
    </citation>
    <scope>NUCLEOTIDE SEQUENCE [LARGE SCALE GENOMIC DNA]</scope>
    <source>
        <strain evidence="1">SAF-2024a</strain>
        <tissue evidence="1">Leaf</tissue>
    </source>
</reference>